<evidence type="ECO:0000313" key="10">
    <source>
        <dbReference type="Proteomes" id="UP000254879"/>
    </source>
</evidence>
<dbReference type="PANTHER" id="PTHR11080">
    <property type="entry name" value="PYRAZINAMIDASE/NICOTINAMIDASE"/>
    <property type="match status" value="1"/>
</dbReference>
<dbReference type="Pfam" id="PF00857">
    <property type="entry name" value="Isochorismatase"/>
    <property type="match status" value="1"/>
</dbReference>
<comment type="similarity">
    <text evidence="1">Belongs to the isochorismatase family.</text>
</comment>
<evidence type="ECO:0000259" key="8">
    <source>
        <dbReference type="Pfam" id="PF00857"/>
    </source>
</evidence>
<keyword evidence="3" id="KW-0479">Metal-binding</keyword>
<comment type="pathway">
    <text evidence="5">Cofactor biosynthesis; nicotinate biosynthesis; nicotinate from nicotinamide: step 1/1.</text>
</comment>
<feature type="domain" description="Isochorismatase-like" evidence="8">
    <location>
        <begin position="67"/>
        <end position="182"/>
    </location>
</feature>
<gene>
    <name evidence="9" type="ORF">NCTC10815_01842</name>
</gene>
<name>A0A378MDR5_LISGR</name>
<evidence type="ECO:0000256" key="2">
    <source>
        <dbReference type="ARBA" id="ARBA00022642"/>
    </source>
</evidence>
<dbReference type="RefSeq" id="WP_115345991.1">
    <property type="nucleotide sequence ID" value="NZ_UGPG01000001.1"/>
</dbReference>
<keyword evidence="2" id="KW-0662">Pyridine nucleotide biosynthesis</keyword>
<keyword evidence="4" id="KW-0378">Hydrolase</keyword>
<dbReference type="Gene3D" id="3.40.50.850">
    <property type="entry name" value="Isochorismatase-like"/>
    <property type="match status" value="1"/>
</dbReference>
<proteinExistence type="inferred from homology"/>
<dbReference type="GO" id="GO:0008936">
    <property type="term" value="F:nicotinamidase activity"/>
    <property type="evidence" value="ECO:0007669"/>
    <property type="project" value="UniProtKB-EC"/>
</dbReference>
<dbReference type="InterPro" id="IPR052347">
    <property type="entry name" value="Isochorismatase_Nicotinamidase"/>
</dbReference>
<reference evidence="9 10" key="1">
    <citation type="submission" date="2018-06" db="EMBL/GenBank/DDBJ databases">
        <authorList>
            <consortium name="Pathogen Informatics"/>
            <person name="Doyle S."/>
        </authorList>
    </citation>
    <scope>NUCLEOTIDE SEQUENCE [LARGE SCALE GENOMIC DNA]</scope>
    <source>
        <strain evidence="10">NCTC 10815</strain>
    </source>
</reference>
<dbReference type="GO" id="GO:0019363">
    <property type="term" value="P:pyridine nucleotide biosynthetic process"/>
    <property type="evidence" value="ECO:0007669"/>
    <property type="project" value="UniProtKB-KW"/>
</dbReference>
<evidence type="ECO:0000256" key="1">
    <source>
        <dbReference type="ARBA" id="ARBA00006336"/>
    </source>
</evidence>
<evidence type="ECO:0000256" key="6">
    <source>
        <dbReference type="ARBA" id="ARBA00039017"/>
    </source>
</evidence>
<dbReference type="GO" id="GO:0046872">
    <property type="term" value="F:metal ion binding"/>
    <property type="evidence" value="ECO:0007669"/>
    <property type="project" value="UniProtKB-KW"/>
</dbReference>
<evidence type="ECO:0000256" key="3">
    <source>
        <dbReference type="ARBA" id="ARBA00022723"/>
    </source>
</evidence>
<evidence type="ECO:0000256" key="7">
    <source>
        <dbReference type="ARBA" id="ARBA00043224"/>
    </source>
</evidence>
<evidence type="ECO:0000256" key="4">
    <source>
        <dbReference type="ARBA" id="ARBA00022801"/>
    </source>
</evidence>
<accession>A0A378MDR5</accession>
<dbReference type="EMBL" id="UGPG01000001">
    <property type="protein sequence ID" value="STY44500.1"/>
    <property type="molecule type" value="Genomic_DNA"/>
</dbReference>
<dbReference type="PANTHER" id="PTHR11080:SF2">
    <property type="entry name" value="LD05707P"/>
    <property type="match status" value="1"/>
</dbReference>
<evidence type="ECO:0000256" key="5">
    <source>
        <dbReference type="ARBA" id="ARBA00037900"/>
    </source>
</evidence>
<organism evidence="9 10">
    <name type="scientific">Listeria grayi</name>
    <name type="common">Listeria murrayi</name>
    <dbReference type="NCBI Taxonomy" id="1641"/>
    <lineage>
        <taxon>Bacteria</taxon>
        <taxon>Bacillati</taxon>
        <taxon>Bacillota</taxon>
        <taxon>Bacilli</taxon>
        <taxon>Bacillales</taxon>
        <taxon>Listeriaceae</taxon>
        <taxon>Listeria</taxon>
    </lineage>
</organism>
<dbReference type="AlphaFoldDB" id="A0A378MDR5"/>
<dbReference type="InterPro" id="IPR000868">
    <property type="entry name" value="Isochorismatase-like_dom"/>
</dbReference>
<sequence>MKIAAFDVDVQKGFTPLCPEELPVPGGDTIVPELEYMAGFADYRIGSKDAHPDQAVWTVATPEEMLQPLEYPEADLTWVKHCVPGTKGFESLEGLPRPTEYDYYIWKGMEPDLHPYGACYHDIHENLSTGVIEFLREREVGCVIVGGLAFDYCVQTTVWQLQRAGFKVLVYLPATRGLTEEGTGKIKETFLHTKNIQMIDNREELAAYFAK</sequence>
<dbReference type="Proteomes" id="UP000254879">
    <property type="component" value="Unassembled WGS sequence"/>
</dbReference>
<dbReference type="SUPFAM" id="SSF52499">
    <property type="entry name" value="Isochorismatase-like hydrolases"/>
    <property type="match status" value="1"/>
</dbReference>
<dbReference type="InterPro" id="IPR036380">
    <property type="entry name" value="Isochorismatase-like_sf"/>
</dbReference>
<evidence type="ECO:0000313" key="9">
    <source>
        <dbReference type="EMBL" id="STY44500.1"/>
    </source>
</evidence>
<dbReference type="EC" id="3.5.1.19" evidence="6"/>
<protein>
    <recommendedName>
        <fullName evidence="6">nicotinamidase</fullName>
        <ecNumber evidence="6">3.5.1.19</ecNumber>
    </recommendedName>
    <alternativeName>
        <fullName evidence="7">Nicotinamide deamidase</fullName>
    </alternativeName>
</protein>